<keyword evidence="2" id="KW-1185">Reference proteome</keyword>
<reference evidence="1" key="1">
    <citation type="journal article" date="2022" name="Int. J. Syst. Evol. Microbiol.">
        <title>Pseudomonas aegrilactucae sp. nov. and Pseudomonas morbosilactucae sp. nov., pathogens causing bacterial rot of lettuce in Japan.</title>
        <authorList>
            <person name="Sawada H."/>
            <person name="Fujikawa T."/>
            <person name="Satou M."/>
        </authorList>
    </citation>
    <scope>NUCLEOTIDE SEQUENCE</scope>
    <source>
        <strain evidence="1">0166_1</strain>
    </source>
</reference>
<name>A0A9E6Y258_9ACTN</name>
<dbReference type="RefSeq" id="WP_259312707.1">
    <property type="nucleotide sequence ID" value="NZ_CP087164.1"/>
</dbReference>
<dbReference type="EMBL" id="CP087164">
    <property type="protein sequence ID" value="UGS38690.1"/>
    <property type="molecule type" value="Genomic_DNA"/>
</dbReference>
<evidence type="ECO:0000313" key="1">
    <source>
        <dbReference type="EMBL" id="UGS38690.1"/>
    </source>
</evidence>
<protein>
    <recommendedName>
        <fullName evidence="3">Acyl carrier protein</fullName>
    </recommendedName>
</protein>
<dbReference type="Proteomes" id="UP001162834">
    <property type="component" value="Chromosome"/>
</dbReference>
<accession>A0A9E6Y258</accession>
<dbReference type="SUPFAM" id="SSF47336">
    <property type="entry name" value="ACP-like"/>
    <property type="match status" value="1"/>
</dbReference>
<organism evidence="1 2">
    <name type="scientific">Capillimicrobium parvum</name>
    <dbReference type="NCBI Taxonomy" id="2884022"/>
    <lineage>
        <taxon>Bacteria</taxon>
        <taxon>Bacillati</taxon>
        <taxon>Actinomycetota</taxon>
        <taxon>Thermoleophilia</taxon>
        <taxon>Solirubrobacterales</taxon>
        <taxon>Capillimicrobiaceae</taxon>
        <taxon>Capillimicrobium</taxon>
    </lineage>
</organism>
<dbReference type="KEGG" id="sbae:DSM104329_05120"/>
<sequence length="79" mass="8933">MSEARLREAFQTALDLPGDTDWAALAYAQHEHWDSLGHMALVAEIEEAFDIMMDTDDVIGMSSYPVAVEMLRTRYDVVL</sequence>
<dbReference type="InterPro" id="IPR036736">
    <property type="entry name" value="ACP-like_sf"/>
</dbReference>
<dbReference type="Gene3D" id="1.10.1200.10">
    <property type="entry name" value="ACP-like"/>
    <property type="match status" value="1"/>
</dbReference>
<dbReference type="AlphaFoldDB" id="A0A9E6Y258"/>
<gene>
    <name evidence="1" type="ORF">DSM104329_05120</name>
</gene>
<evidence type="ECO:0000313" key="2">
    <source>
        <dbReference type="Proteomes" id="UP001162834"/>
    </source>
</evidence>
<proteinExistence type="predicted"/>
<evidence type="ECO:0008006" key="3">
    <source>
        <dbReference type="Google" id="ProtNLM"/>
    </source>
</evidence>